<reference evidence="1 2" key="1">
    <citation type="submission" date="2018-06" db="EMBL/GenBank/DDBJ databases">
        <authorList>
            <consortium name="Pathogen Informatics"/>
            <person name="Doyle S."/>
        </authorList>
    </citation>
    <scope>NUCLEOTIDE SEQUENCE [LARGE SCALE GENOMIC DNA]</scope>
    <source>
        <strain evidence="1 2">NCTC11938</strain>
    </source>
</reference>
<protein>
    <submittedName>
        <fullName evidence="1">VacJ lipoprotein</fullName>
    </submittedName>
</protein>
<name>A0A379GFQ4_PROMI</name>
<dbReference type="Proteomes" id="UP000254191">
    <property type="component" value="Unassembled WGS sequence"/>
</dbReference>
<proteinExistence type="predicted"/>
<dbReference type="EMBL" id="UGTS01000006">
    <property type="protein sequence ID" value="SUC39844.1"/>
    <property type="molecule type" value="Genomic_DNA"/>
</dbReference>
<keyword evidence="1" id="KW-0449">Lipoprotein</keyword>
<organism evidence="1 2">
    <name type="scientific">Proteus mirabilis</name>
    <dbReference type="NCBI Taxonomy" id="584"/>
    <lineage>
        <taxon>Bacteria</taxon>
        <taxon>Pseudomonadati</taxon>
        <taxon>Pseudomonadota</taxon>
        <taxon>Gammaproteobacteria</taxon>
        <taxon>Enterobacterales</taxon>
        <taxon>Morganellaceae</taxon>
        <taxon>Proteus</taxon>
    </lineage>
</organism>
<evidence type="ECO:0000313" key="1">
    <source>
        <dbReference type="EMBL" id="SUC39844.1"/>
    </source>
</evidence>
<sequence>MWYYRAMAALQCEKRGGDWADATYPVLSYLTFWMSAGKWALEGIETRAQLLDSDAIFTKLI</sequence>
<dbReference type="AlphaFoldDB" id="A0A379GFQ4"/>
<accession>A0A379GFQ4</accession>
<evidence type="ECO:0000313" key="2">
    <source>
        <dbReference type="Proteomes" id="UP000254191"/>
    </source>
</evidence>
<gene>
    <name evidence="1" type="primary">vacJ_2</name>
    <name evidence="1" type="ORF">NCTC11938_04119</name>
</gene>